<evidence type="ECO:0000313" key="6">
    <source>
        <dbReference type="Proteomes" id="UP000046122"/>
    </source>
</evidence>
<protein>
    <submittedName>
        <fullName evidence="5">Catalase (Modular protein)</fullName>
        <ecNumber evidence="5">1.11.1.6</ecNumber>
    </submittedName>
</protein>
<evidence type="ECO:0000313" key="5">
    <source>
        <dbReference type="EMBL" id="CDX52058.1"/>
    </source>
</evidence>
<keyword evidence="5" id="KW-0575">Peroxidase</keyword>
<feature type="binding site" evidence="2">
    <location>
        <position position="220"/>
    </location>
    <ligand>
        <name>Mn(2+)</name>
        <dbReference type="ChEBI" id="CHEBI:29035"/>
        <label>1</label>
    </ligand>
</feature>
<dbReference type="GO" id="GO:0046872">
    <property type="term" value="F:metal ion binding"/>
    <property type="evidence" value="ECO:0007669"/>
    <property type="project" value="UniProtKB-KW"/>
</dbReference>
<feature type="binding site" evidence="3">
    <location>
        <position position="252"/>
    </location>
    <ligand>
        <name>Ca(2+)</name>
        <dbReference type="ChEBI" id="CHEBI:29108"/>
    </ligand>
</feature>
<comment type="cofactor">
    <cofactor evidence="2">
        <name>Mn(2+)</name>
        <dbReference type="ChEBI" id="CHEBI:29035"/>
    </cofactor>
    <text evidence="2">Binds 2 manganese ions per subunit.</text>
</comment>
<sequence length="352" mass="39063">MDQGSPKSPSVRALRKLVVHGHSDDFLRALRHRDNGHHCSPQFVWAYELAACPYQHSNAGEDRQGRAKCYTRRDAGKPVRVECDRGSTDGLTEEFSHLEIVGATITMLLDGVNGELKNAAEACPLNKLTKGKAGKEEVLHEALTPLFLIQSGGGPTLTNSQGVPFSGSYIDANGDLTVDLRSDMAAEARAKITYEYLMKFTDDPLVHDSLRFLMTREIAHFQMFGAALDTIQPNFPMGVLQGDPRHTHTYFNLSNGADERGRWNEGQGPWDEGESWEYVKEPVKHVIATDGEINHEPKGVKTTQEQVAAKNKEMSKKRSEEVKSKTASAPAQWSSYPQDKLESPMQPDTSRV</sequence>
<name>A0A090FXU5_MESPL</name>
<dbReference type="SUPFAM" id="SSF47240">
    <property type="entry name" value="Ferritin-like"/>
    <property type="match status" value="1"/>
</dbReference>
<accession>A0A090FXU5</accession>
<feature type="compositionally biased region" description="Basic and acidic residues" evidence="4">
    <location>
        <begin position="310"/>
        <end position="324"/>
    </location>
</feature>
<dbReference type="InterPro" id="IPR012347">
    <property type="entry name" value="Ferritin-like"/>
</dbReference>
<evidence type="ECO:0000256" key="1">
    <source>
        <dbReference type="ARBA" id="ARBA00007644"/>
    </source>
</evidence>
<evidence type="ECO:0000256" key="3">
    <source>
        <dbReference type="PIRSR" id="PIRSR607760-2"/>
    </source>
</evidence>
<feature type="region of interest" description="Disordered" evidence="4">
    <location>
        <begin position="290"/>
        <end position="352"/>
    </location>
</feature>
<comment type="cofactor">
    <cofactor evidence="3">
        <name>Ca(2+)</name>
        <dbReference type="ChEBI" id="CHEBI:29108"/>
    </cofactor>
    <text evidence="3">Binds 1 Ca(2+) ion per subunit.</text>
</comment>
<dbReference type="Pfam" id="PF05067">
    <property type="entry name" value="Mn_catalase"/>
    <property type="match status" value="1"/>
</dbReference>
<keyword evidence="2" id="KW-0464">Manganese</keyword>
<dbReference type="EMBL" id="CCNE01000006">
    <property type="protein sequence ID" value="CDX52058.1"/>
    <property type="molecule type" value="Genomic_DNA"/>
</dbReference>
<dbReference type="Proteomes" id="UP000046122">
    <property type="component" value="Unassembled WGS sequence"/>
</dbReference>
<feature type="binding site" evidence="3">
    <location>
        <position position="254"/>
    </location>
    <ligand>
        <name>Ca(2+)</name>
        <dbReference type="ChEBI" id="CHEBI:29108"/>
    </ligand>
</feature>
<dbReference type="Gene3D" id="1.20.1260.10">
    <property type="match status" value="1"/>
</dbReference>
<feature type="binding site" evidence="2">
    <location>
        <position position="94"/>
    </location>
    <ligand>
        <name>Mn(2+)</name>
        <dbReference type="ChEBI" id="CHEBI:29035"/>
        <label>1</label>
    </ligand>
</feature>
<keyword evidence="5" id="KW-0560">Oxidoreductase</keyword>
<evidence type="ECO:0000256" key="4">
    <source>
        <dbReference type="SAM" id="MobiDB-lite"/>
    </source>
</evidence>
<dbReference type="InterPro" id="IPR007760">
    <property type="entry name" value="Mn_catalase"/>
</dbReference>
<keyword evidence="2" id="KW-0479">Metal-binding</keyword>
<feature type="binding site" evidence="2">
    <location>
        <position position="187"/>
    </location>
    <ligand>
        <name>Mn(2+)</name>
        <dbReference type="ChEBI" id="CHEBI:29035"/>
        <label>1</label>
    </ligand>
</feature>
<feature type="binding site" evidence="3">
    <location>
        <position position="256"/>
    </location>
    <ligand>
        <name>Ca(2+)</name>
        <dbReference type="ChEBI" id="CHEBI:29108"/>
    </ligand>
</feature>
<reference evidence="5 6" key="1">
    <citation type="submission" date="2014-08" db="EMBL/GenBank/DDBJ databases">
        <authorList>
            <person name="Moulin Lionel"/>
        </authorList>
    </citation>
    <scope>NUCLEOTIDE SEQUENCE [LARGE SCALE GENOMIC DNA]</scope>
</reference>
<gene>
    <name evidence="5" type="ORF">MPL3365_140193</name>
</gene>
<proteinExistence type="inferred from homology"/>
<keyword evidence="3" id="KW-0106">Calcium</keyword>
<evidence type="ECO:0000256" key="2">
    <source>
        <dbReference type="PIRSR" id="PIRSR607760-1"/>
    </source>
</evidence>
<dbReference type="AlphaFoldDB" id="A0A090FXU5"/>
<feature type="compositionally biased region" description="Polar residues" evidence="4">
    <location>
        <begin position="325"/>
        <end position="337"/>
    </location>
</feature>
<dbReference type="InterPro" id="IPR009078">
    <property type="entry name" value="Ferritin-like_SF"/>
</dbReference>
<feature type="binding site" evidence="2">
    <location>
        <position position="97"/>
    </location>
    <ligand>
        <name>Mn(2+)</name>
        <dbReference type="ChEBI" id="CHEBI:29035"/>
        <label>1</label>
    </ligand>
</feature>
<dbReference type="EC" id="1.11.1.6" evidence="5"/>
<dbReference type="GO" id="GO:0004096">
    <property type="term" value="F:catalase activity"/>
    <property type="evidence" value="ECO:0007669"/>
    <property type="project" value="UniProtKB-EC"/>
</dbReference>
<comment type="similarity">
    <text evidence="1">Belongs to the manganese catalase family.</text>
</comment>
<organism evidence="5 6">
    <name type="scientific">Mesorhizobium plurifarium</name>
    <dbReference type="NCBI Taxonomy" id="69974"/>
    <lineage>
        <taxon>Bacteria</taxon>
        <taxon>Pseudomonadati</taxon>
        <taxon>Pseudomonadota</taxon>
        <taxon>Alphaproteobacteria</taxon>
        <taxon>Hyphomicrobiales</taxon>
        <taxon>Phyllobacteriaceae</taxon>
        <taxon>Mesorhizobium</taxon>
    </lineage>
</organism>